<keyword evidence="2" id="KW-1185">Reference proteome</keyword>
<comment type="caution">
    <text evidence="1">The sequence shown here is derived from an EMBL/GenBank/DDBJ whole genome shotgun (WGS) entry which is preliminary data.</text>
</comment>
<dbReference type="Proteomes" id="UP001470230">
    <property type="component" value="Unassembled WGS sequence"/>
</dbReference>
<sequence length="155" mass="18450">MTAENSTETNNFYSTTRFINFIKDKYPDNKFIRAVCYFEGDAAFKNKFNKICSKPLFITLEASNKRSNIYLNYNKINSLFGDSIIITFNNKFELNSKTSLNKMYILVIEFEQKTYLDTQYYPSHVVECENQHNIDHIRDQFKVEFDNSDLRDDMF</sequence>
<evidence type="ECO:0000313" key="1">
    <source>
        <dbReference type="EMBL" id="KAK8883508.1"/>
    </source>
</evidence>
<organism evidence="1 2">
    <name type="scientific">Tritrichomonas musculus</name>
    <dbReference type="NCBI Taxonomy" id="1915356"/>
    <lineage>
        <taxon>Eukaryota</taxon>
        <taxon>Metamonada</taxon>
        <taxon>Parabasalia</taxon>
        <taxon>Tritrichomonadida</taxon>
        <taxon>Tritrichomonadidae</taxon>
        <taxon>Tritrichomonas</taxon>
    </lineage>
</organism>
<evidence type="ECO:0000313" key="2">
    <source>
        <dbReference type="Proteomes" id="UP001470230"/>
    </source>
</evidence>
<gene>
    <name evidence="1" type="ORF">M9Y10_042600</name>
</gene>
<reference evidence="1 2" key="1">
    <citation type="submission" date="2024-04" db="EMBL/GenBank/DDBJ databases">
        <title>Tritrichomonas musculus Genome.</title>
        <authorList>
            <person name="Alves-Ferreira E."/>
            <person name="Grigg M."/>
            <person name="Lorenzi H."/>
            <person name="Galac M."/>
        </authorList>
    </citation>
    <scope>NUCLEOTIDE SEQUENCE [LARGE SCALE GENOMIC DNA]</scope>
    <source>
        <strain evidence="1 2">EAF2021</strain>
    </source>
</reference>
<name>A0ABR2JXF8_9EUKA</name>
<proteinExistence type="predicted"/>
<protein>
    <submittedName>
        <fullName evidence="1">Uncharacterized protein</fullName>
    </submittedName>
</protein>
<accession>A0ABR2JXF8</accession>
<dbReference type="EMBL" id="JAPFFF010000008">
    <property type="protein sequence ID" value="KAK8883508.1"/>
    <property type="molecule type" value="Genomic_DNA"/>
</dbReference>